<dbReference type="AlphaFoldDB" id="A0A9P4K2A6"/>
<dbReference type="OrthoDB" id="3540210at2759"/>
<keyword evidence="3" id="KW-1185">Reference proteome</keyword>
<organism evidence="2 3">
    <name type="scientific">Lojkania enalia</name>
    <dbReference type="NCBI Taxonomy" id="147567"/>
    <lineage>
        <taxon>Eukaryota</taxon>
        <taxon>Fungi</taxon>
        <taxon>Dikarya</taxon>
        <taxon>Ascomycota</taxon>
        <taxon>Pezizomycotina</taxon>
        <taxon>Dothideomycetes</taxon>
        <taxon>Pleosporomycetidae</taxon>
        <taxon>Pleosporales</taxon>
        <taxon>Pleosporales incertae sedis</taxon>
        <taxon>Lojkania</taxon>
    </lineage>
</organism>
<feature type="transmembrane region" description="Helical" evidence="1">
    <location>
        <begin position="470"/>
        <end position="494"/>
    </location>
</feature>
<name>A0A9P4K2A6_9PLEO</name>
<dbReference type="EMBL" id="ML986776">
    <property type="protein sequence ID" value="KAF2258184.1"/>
    <property type="molecule type" value="Genomic_DNA"/>
</dbReference>
<accession>A0A9P4K2A6</accession>
<protein>
    <submittedName>
        <fullName evidence="2">Uncharacterized protein</fullName>
    </submittedName>
</protein>
<feature type="transmembrane region" description="Helical" evidence="1">
    <location>
        <begin position="20"/>
        <end position="38"/>
    </location>
</feature>
<reference evidence="3" key="1">
    <citation type="journal article" date="2020" name="Stud. Mycol.">
        <title>101 Dothideomycetes genomes: A test case for predicting lifestyles and emergence of pathogens.</title>
        <authorList>
            <person name="Haridas S."/>
            <person name="Albert R."/>
            <person name="Binder M."/>
            <person name="Bloem J."/>
            <person name="LaButti K."/>
            <person name="Salamov A."/>
            <person name="Andreopoulos B."/>
            <person name="Baker S."/>
            <person name="Barry K."/>
            <person name="Bills G."/>
            <person name="Bluhm B."/>
            <person name="Cannon C."/>
            <person name="Castanera R."/>
            <person name="Culley D."/>
            <person name="Daum C."/>
            <person name="Ezra D."/>
            <person name="Gonzalez J."/>
            <person name="Henrissat B."/>
            <person name="Kuo A."/>
            <person name="Liang C."/>
            <person name="Lipzen A."/>
            <person name="Lutzoni F."/>
            <person name="Magnuson J."/>
            <person name="Mondo S."/>
            <person name="Nolan M."/>
            <person name="Ohm R."/>
            <person name="Pangilinan J."/>
            <person name="Park H.-J."/>
            <person name="Ramirez L."/>
            <person name="Alfaro M."/>
            <person name="Sun H."/>
            <person name="Tritt A."/>
            <person name="Yoshinaga Y."/>
            <person name="Zwiers L.-H."/>
            <person name="Turgeon B."/>
            <person name="Goodwin S."/>
            <person name="Spatafora J."/>
            <person name="Crous P."/>
            <person name="Grigoriev I."/>
        </authorList>
    </citation>
    <scope>NUCLEOTIDE SEQUENCE [LARGE SCALE GENOMIC DNA]</scope>
    <source>
        <strain evidence="3">CBS 304.66</strain>
    </source>
</reference>
<gene>
    <name evidence="2" type="ORF">CC78DRAFT_549314</name>
</gene>
<dbReference type="Proteomes" id="UP000800093">
    <property type="component" value="Unassembled WGS sequence"/>
</dbReference>
<keyword evidence="1" id="KW-0812">Transmembrane</keyword>
<sequence length="618" mass="68682">MSTLAWVGKVKSPFQRSLPLLLIATLHVGSFTVAGLFSSQITDTRAGLALVRSEKCGFPVELPKPGSVESAELTGEELLTFNTEVLLGRLTLTKSASYVRTCYNDDVNSGTATCNLYVKPHLVGSNATADNDAPCPFGNDACVTRAVRYDSGHIYSNRDLGINTPDFDSLSVRRVTSCAPILGEEKYSTGWRQNVSEAFVGKTNTSVKYFEFGKGENGCEATNETTNLTTFCVSEYQKENVQNAYTVRTNNFYYNNKTASDFEPIQDFAVPNADVTLAAILNKALYAGNSTDPLFKALNQSEKNPTFYTASNDLSFLGCTEQYQFCNGASGRCTDLTGLYAIKHSIENGDLALTPRQNAVYQILWKSAWASAIRWAFQVLGPNLLLAQDWVFTVNSQTSSALPPYQWELESFNLHNLSLAVFQRRVNEYASPEIFEIRPGLSSLDQIIRPTDPDMLALCDQQKVKSVAHYSINVLGMAIILIVGSLLILLDWILIQQIFWFRTITHKKLAKKTCWQNDGTLMLYQQALESRGIGPWDTKNYMFPTLASEKRNLMFSPLGAQLEVSVPFQQDQWQYGHGQDTAYNGYNGGKYSPLSNQISRPSIEIHAVQGDDKATREQ</sequence>
<evidence type="ECO:0000256" key="1">
    <source>
        <dbReference type="SAM" id="Phobius"/>
    </source>
</evidence>
<proteinExistence type="predicted"/>
<evidence type="ECO:0000313" key="3">
    <source>
        <dbReference type="Proteomes" id="UP000800093"/>
    </source>
</evidence>
<keyword evidence="1" id="KW-1133">Transmembrane helix</keyword>
<comment type="caution">
    <text evidence="2">The sequence shown here is derived from an EMBL/GenBank/DDBJ whole genome shotgun (WGS) entry which is preliminary data.</text>
</comment>
<keyword evidence="1" id="KW-0472">Membrane</keyword>
<evidence type="ECO:0000313" key="2">
    <source>
        <dbReference type="EMBL" id="KAF2258184.1"/>
    </source>
</evidence>